<accession>A0AAV3Z7S6</accession>
<evidence type="ECO:0000313" key="2">
    <source>
        <dbReference type="Proteomes" id="UP000735302"/>
    </source>
</evidence>
<sequence>MSLKGVVKGWDSGRSSVTWFRVTLGAELNDVPQRWGSSRGLIAYLRMGLGAELNGLPPGVGFGPGACYRGSGAGLRAELNGVPLRWRSARGLVAGLVTWLGGVARWSGSGAGLDLMNRKRSIFNTYVA</sequence>
<protein>
    <submittedName>
        <fullName evidence="1">Uncharacterized protein</fullName>
    </submittedName>
</protein>
<dbReference type="Proteomes" id="UP000735302">
    <property type="component" value="Unassembled WGS sequence"/>
</dbReference>
<dbReference type="AlphaFoldDB" id="A0AAV3Z7S6"/>
<gene>
    <name evidence="1" type="ORF">PoB_001728800</name>
</gene>
<reference evidence="1 2" key="1">
    <citation type="journal article" date="2021" name="Elife">
        <title>Chloroplast acquisition without the gene transfer in kleptoplastic sea slugs, Plakobranchus ocellatus.</title>
        <authorList>
            <person name="Maeda T."/>
            <person name="Takahashi S."/>
            <person name="Yoshida T."/>
            <person name="Shimamura S."/>
            <person name="Takaki Y."/>
            <person name="Nagai Y."/>
            <person name="Toyoda A."/>
            <person name="Suzuki Y."/>
            <person name="Arimoto A."/>
            <person name="Ishii H."/>
            <person name="Satoh N."/>
            <person name="Nishiyama T."/>
            <person name="Hasebe M."/>
            <person name="Maruyama T."/>
            <person name="Minagawa J."/>
            <person name="Obokata J."/>
            <person name="Shigenobu S."/>
        </authorList>
    </citation>
    <scope>NUCLEOTIDE SEQUENCE [LARGE SCALE GENOMIC DNA]</scope>
</reference>
<organism evidence="1 2">
    <name type="scientific">Plakobranchus ocellatus</name>
    <dbReference type="NCBI Taxonomy" id="259542"/>
    <lineage>
        <taxon>Eukaryota</taxon>
        <taxon>Metazoa</taxon>
        <taxon>Spiralia</taxon>
        <taxon>Lophotrochozoa</taxon>
        <taxon>Mollusca</taxon>
        <taxon>Gastropoda</taxon>
        <taxon>Heterobranchia</taxon>
        <taxon>Euthyneura</taxon>
        <taxon>Panpulmonata</taxon>
        <taxon>Sacoglossa</taxon>
        <taxon>Placobranchoidea</taxon>
        <taxon>Plakobranchidae</taxon>
        <taxon>Plakobranchus</taxon>
    </lineage>
</organism>
<evidence type="ECO:0000313" key="1">
    <source>
        <dbReference type="EMBL" id="GFN90782.1"/>
    </source>
</evidence>
<comment type="caution">
    <text evidence="1">The sequence shown here is derived from an EMBL/GenBank/DDBJ whole genome shotgun (WGS) entry which is preliminary data.</text>
</comment>
<keyword evidence="2" id="KW-1185">Reference proteome</keyword>
<dbReference type="EMBL" id="BLXT01002061">
    <property type="protein sequence ID" value="GFN90782.1"/>
    <property type="molecule type" value="Genomic_DNA"/>
</dbReference>
<proteinExistence type="predicted"/>
<name>A0AAV3Z7S6_9GAST</name>